<proteinExistence type="predicted"/>
<name>A0A820NML7_9BILA</name>
<dbReference type="Proteomes" id="UP000663836">
    <property type="component" value="Unassembled WGS sequence"/>
</dbReference>
<comment type="caution">
    <text evidence="1">The sequence shown here is derived from an EMBL/GenBank/DDBJ whole genome shotgun (WGS) entry which is preliminary data.</text>
</comment>
<dbReference type="EMBL" id="CAJOBD010063002">
    <property type="protein sequence ID" value="CAF4389010.1"/>
    <property type="molecule type" value="Genomic_DNA"/>
</dbReference>
<evidence type="ECO:0000313" key="1">
    <source>
        <dbReference type="EMBL" id="CAF4389010.1"/>
    </source>
</evidence>
<dbReference type="AlphaFoldDB" id="A0A820NML7"/>
<evidence type="ECO:0000313" key="2">
    <source>
        <dbReference type="Proteomes" id="UP000663836"/>
    </source>
</evidence>
<protein>
    <submittedName>
        <fullName evidence="1">Uncharacterized protein</fullName>
    </submittedName>
</protein>
<accession>A0A820NML7</accession>
<sequence length="63" mass="7221">MLFDYSSVVNAYDFQCLTCDNFIDGPGCGEFTKQIPVRACRTFCYFAIIYNRSLLSSSESKRQ</sequence>
<reference evidence="1" key="1">
    <citation type="submission" date="2021-02" db="EMBL/GenBank/DDBJ databases">
        <authorList>
            <person name="Nowell W R."/>
        </authorList>
    </citation>
    <scope>NUCLEOTIDE SEQUENCE</scope>
</reference>
<organism evidence="1 2">
    <name type="scientific">Rotaria sordida</name>
    <dbReference type="NCBI Taxonomy" id="392033"/>
    <lineage>
        <taxon>Eukaryota</taxon>
        <taxon>Metazoa</taxon>
        <taxon>Spiralia</taxon>
        <taxon>Gnathifera</taxon>
        <taxon>Rotifera</taxon>
        <taxon>Eurotatoria</taxon>
        <taxon>Bdelloidea</taxon>
        <taxon>Philodinida</taxon>
        <taxon>Philodinidae</taxon>
        <taxon>Rotaria</taxon>
    </lineage>
</organism>
<feature type="non-terminal residue" evidence="1">
    <location>
        <position position="63"/>
    </location>
</feature>
<gene>
    <name evidence="1" type="ORF">JBS370_LOCUS43091</name>
</gene>